<evidence type="ECO:0000256" key="1">
    <source>
        <dbReference type="SAM" id="MobiDB-lite"/>
    </source>
</evidence>
<evidence type="ECO:0000313" key="3">
    <source>
        <dbReference type="Proteomes" id="UP000316030"/>
    </source>
</evidence>
<reference evidence="2 3" key="1">
    <citation type="submission" date="2017-05" db="EMBL/GenBank/DDBJ databases">
        <authorList>
            <person name="Varghese N."/>
            <person name="Submissions S."/>
        </authorList>
    </citation>
    <scope>NUCLEOTIDE SEQUENCE [LARGE SCALE GENOMIC DNA]</scope>
    <source>
        <strain evidence="2 3">DSM 29506</strain>
    </source>
</reference>
<protein>
    <submittedName>
        <fullName evidence="2">Uncharacterized protein</fullName>
    </submittedName>
</protein>
<evidence type="ECO:0000313" key="2">
    <source>
        <dbReference type="EMBL" id="SMO66929.1"/>
    </source>
</evidence>
<organism evidence="2 3">
    <name type="scientific">Thalassovita litoralis</name>
    <dbReference type="NCBI Taxonomy" id="1010611"/>
    <lineage>
        <taxon>Bacteria</taxon>
        <taxon>Pseudomonadati</taxon>
        <taxon>Pseudomonadota</taxon>
        <taxon>Alphaproteobacteria</taxon>
        <taxon>Rhodobacterales</taxon>
        <taxon>Roseobacteraceae</taxon>
        <taxon>Thalassovita</taxon>
    </lineage>
</organism>
<feature type="compositionally biased region" description="Polar residues" evidence="1">
    <location>
        <begin position="14"/>
        <end position="27"/>
    </location>
</feature>
<sequence length="34" mass="3676">MALRLVDIPDYAGQTVQGGSNPPQVQRLSEIPKP</sequence>
<dbReference type="AlphaFoldDB" id="A0A521D5G4"/>
<keyword evidence="3" id="KW-1185">Reference proteome</keyword>
<name>A0A521D5G4_9RHOB</name>
<feature type="region of interest" description="Disordered" evidence="1">
    <location>
        <begin position="1"/>
        <end position="34"/>
    </location>
</feature>
<proteinExistence type="predicted"/>
<accession>A0A521D5G4</accession>
<dbReference type="Proteomes" id="UP000316030">
    <property type="component" value="Unassembled WGS sequence"/>
</dbReference>
<dbReference type="EMBL" id="FXTO01000009">
    <property type="protein sequence ID" value="SMO66929.1"/>
    <property type="molecule type" value="Genomic_DNA"/>
</dbReference>
<gene>
    <name evidence="2" type="ORF">SAMN06265173_1097</name>
</gene>